<proteinExistence type="predicted"/>
<evidence type="ECO:0000256" key="1">
    <source>
        <dbReference type="SAM" id="SignalP"/>
    </source>
</evidence>
<sequence>MKLGLILAPALAFARVVAIPAKLPRLDTFISMDERITFGWCRETKDPETCGKRELDHGRCYNFELLGKYMDNNLESLNVTGGRCVIWEHYDCGGDHTGMIMGTDIFSDNLCPGYPWSRVATSIKCCAGDHDAMWCANPGNHVKCTK</sequence>
<organism evidence="2 3">
    <name type="scientific">Dactylonectria macrodidyma</name>
    <dbReference type="NCBI Taxonomy" id="307937"/>
    <lineage>
        <taxon>Eukaryota</taxon>
        <taxon>Fungi</taxon>
        <taxon>Dikarya</taxon>
        <taxon>Ascomycota</taxon>
        <taxon>Pezizomycotina</taxon>
        <taxon>Sordariomycetes</taxon>
        <taxon>Hypocreomycetidae</taxon>
        <taxon>Hypocreales</taxon>
        <taxon>Nectriaceae</taxon>
        <taxon>Dactylonectria</taxon>
    </lineage>
</organism>
<dbReference type="EMBL" id="JAGMUV010000003">
    <property type="protein sequence ID" value="KAH7165697.1"/>
    <property type="molecule type" value="Genomic_DNA"/>
</dbReference>
<keyword evidence="3" id="KW-1185">Reference proteome</keyword>
<comment type="caution">
    <text evidence="2">The sequence shown here is derived from an EMBL/GenBank/DDBJ whole genome shotgun (WGS) entry which is preliminary data.</text>
</comment>
<gene>
    <name evidence="2" type="ORF">EDB81DRAFT_262058</name>
</gene>
<evidence type="ECO:0000313" key="2">
    <source>
        <dbReference type="EMBL" id="KAH7165697.1"/>
    </source>
</evidence>
<dbReference type="Proteomes" id="UP000738349">
    <property type="component" value="Unassembled WGS sequence"/>
</dbReference>
<feature type="chain" id="PRO_5040447955" evidence="1">
    <location>
        <begin position="19"/>
        <end position="146"/>
    </location>
</feature>
<reference evidence="2" key="1">
    <citation type="journal article" date="2021" name="Nat. Commun.">
        <title>Genetic determinants of endophytism in the Arabidopsis root mycobiome.</title>
        <authorList>
            <person name="Mesny F."/>
            <person name="Miyauchi S."/>
            <person name="Thiergart T."/>
            <person name="Pickel B."/>
            <person name="Atanasova L."/>
            <person name="Karlsson M."/>
            <person name="Huettel B."/>
            <person name="Barry K.W."/>
            <person name="Haridas S."/>
            <person name="Chen C."/>
            <person name="Bauer D."/>
            <person name="Andreopoulos W."/>
            <person name="Pangilinan J."/>
            <person name="LaButti K."/>
            <person name="Riley R."/>
            <person name="Lipzen A."/>
            <person name="Clum A."/>
            <person name="Drula E."/>
            <person name="Henrissat B."/>
            <person name="Kohler A."/>
            <person name="Grigoriev I.V."/>
            <person name="Martin F.M."/>
            <person name="Hacquard S."/>
        </authorList>
    </citation>
    <scope>NUCLEOTIDE SEQUENCE</scope>
    <source>
        <strain evidence="2">MPI-CAGE-AT-0147</strain>
    </source>
</reference>
<dbReference type="AlphaFoldDB" id="A0A9P9JF63"/>
<evidence type="ECO:0000313" key="3">
    <source>
        <dbReference type="Proteomes" id="UP000738349"/>
    </source>
</evidence>
<name>A0A9P9JF63_9HYPO</name>
<feature type="signal peptide" evidence="1">
    <location>
        <begin position="1"/>
        <end position="18"/>
    </location>
</feature>
<dbReference type="OrthoDB" id="5084295at2759"/>
<accession>A0A9P9JF63</accession>
<keyword evidence="1" id="KW-0732">Signal</keyword>
<protein>
    <submittedName>
        <fullName evidence="2">Uncharacterized protein</fullName>
    </submittedName>
</protein>